<evidence type="ECO:0000313" key="7">
    <source>
        <dbReference type="Proteomes" id="UP001165122"/>
    </source>
</evidence>
<accession>A0A9W7FNN4</accession>
<dbReference type="InterPro" id="IPR012020">
    <property type="entry name" value="ABHD4"/>
</dbReference>
<dbReference type="InterPro" id="IPR050960">
    <property type="entry name" value="AB_hydrolase_4_sf"/>
</dbReference>
<feature type="active site" description="Charge relay system" evidence="4">
    <location>
        <position position="313"/>
    </location>
</feature>
<comment type="caution">
    <text evidence="6">The sequence shown here is derived from an EMBL/GenBank/DDBJ whole genome shotgun (WGS) entry which is preliminary data.</text>
</comment>
<dbReference type="PIRSF" id="PIRSF005211">
    <property type="entry name" value="Ab_hydro_YheT"/>
    <property type="match status" value="1"/>
</dbReference>
<evidence type="ECO:0000256" key="1">
    <source>
        <dbReference type="ARBA" id="ARBA00010884"/>
    </source>
</evidence>
<evidence type="ECO:0000256" key="5">
    <source>
        <dbReference type="SAM" id="SignalP"/>
    </source>
</evidence>
<dbReference type="InterPro" id="IPR000952">
    <property type="entry name" value="AB_hydrolase_4_CS"/>
</dbReference>
<dbReference type="PROSITE" id="PS01133">
    <property type="entry name" value="UPF0017"/>
    <property type="match status" value="1"/>
</dbReference>
<comment type="similarity">
    <text evidence="1">Belongs to the AB hydrolase superfamily. AB hydrolase 4 family.</text>
</comment>
<gene>
    <name evidence="6" type="ORF">TrLO_g10515</name>
</gene>
<dbReference type="OrthoDB" id="247542at2759"/>
<name>A0A9W7FNN4_9STRA</name>
<keyword evidence="7" id="KW-1185">Reference proteome</keyword>
<evidence type="ECO:0000256" key="2">
    <source>
        <dbReference type="ARBA" id="ARBA00022487"/>
    </source>
</evidence>
<proteinExistence type="inferred from homology"/>
<dbReference type="InterPro" id="IPR029058">
    <property type="entry name" value="AB_hydrolase_fold"/>
</dbReference>
<reference evidence="7" key="1">
    <citation type="journal article" date="2023" name="Commun. Biol.">
        <title>Genome analysis of Parmales, the sister group of diatoms, reveals the evolutionary specialization of diatoms from phago-mixotrophs to photoautotrophs.</title>
        <authorList>
            <person name="Ban H."/>
            <person name="Sato S."/>
            <person name="Yoshikawa S."/>
            <person name="Yamada K."/>
            <person name="Nakamura Y."/>
            <person name="Ichinomiya M."/>
            <person name="Sato N."/>
            <person name="Blanc-Mathieu R."/>
            <person name="Endo H."/>
            <person name="Kuwata A."/>
            <person name="Ogata H."/>
        </authorList>
    </citation>
    <scope>NUCLEOTIDE SEQUENCE [LARGE SCALE GENOMIC DNA]</scope>
    <source>
        <strain evidence="7">NIES 3700</strain>
    </source>
</reference>
<evidence type="ECO:0000256" key="4">
    <source>
        <dbReference type="PIRSR" id="PIRSR005211-1"/>
    </source>
</evidence>
<evidence type="ECO:0000313" key="6">
    <source>
        <dbReference type="EMBL" id="GMI15345.1"/>
    </source>
</evidence>
<dbReference type="PANTHER" id="PTHR10794">
    <property type="entry name" value="ABHYDROLASE DOMAIN-CONTAINING PROTEIN"/>
    <property type="match status" value="1"/>
</dbReference>
<organism evidence="6 7">
    <name type="scientific">Triparma laevis f. longispina</name>
    <dbReference type="NCBI Taxonomy" id="1714387"/>
    <lineage>
        <taxon>Eukaryota</taxon>
        <taxon>Sar</taxon>
        <taxon>Stramenopiles</taxon>
        <taxon>Ochrophyta</taxon>
        <taxon>Bolidophyceae</taxon>
        <taxon>Parmales</taxon>
        <taxon>Triparmaceae</taxon>
        <taxon>Triparma</taxon>
    </lineage>
</organism>
<feature type="active site" description="Charge relay system" evidence="4">
    <location>
        <position position="179"/>
    </location>
</feature>
<feature type="active site" description="Charge relay system" evidence="4">
    <location>
        <position position="340"/>
    </location>
</feature>
<dbReference type="Gene3D" id="3.40.50.1820">
    <property type="entry name" value="alpha/beta hydrolase"/>
    <property type="match status" value="1"/>
</dbReference>
<dbReference type="Proteomes" id="UP001165122">
    <property type="component" value="Unassembled WGS sequence"/>
</dbReference>
<dbReference type="GO" id="GO:0034338">
    <property type="term" value="F:short-chain carboxylesterase activity"/>
    <property type="evidence" value="ECO:0007669"/>
    <property type="project" value="TreeGrafter"/>
</dbReference>
<feature type="chain" id="PRO_5040939857" evidence="5">
    <location>
        <begin position="21"/>
        <end position="363"/>
    </location>
</feature>
<dbReference type="SUPFAM" id="SSF53474">
    <property type="entry name" value="alpha/beta-Hydrolases"/>
    <property type="match status" value="1"/>
</dbReference>
<dbReference type="PANTHER" id="PTHR10794:SF63">
    <property type="entry name" value="ALPHA_BETA HYDROLASE 1, ISOFORM A"/>
    <property type="match status" value="1"/>
</dbReference>
<evidence type="ECO:0000256" key="3">
    <source>
        <dbReference type="ARBA" id="ARBA00022801"/>
    </source>
</evidence>
<keyword evidence="2" id="KW-0719">Serine esterase</keyword>
<keyword evidence="3" id="KW-0378">Hydrolase</keyword>
<protein>
    <submittedName>
        <fullName evidence="6">Uncharacterized protein</fullName>
    </submittedName>
</protein>
<feature type="signal peptide" evidence="5">
    <location>
        <begin position="1"/>
        <end position="20"/>
    </location>
</feature>
<sequence length="363" mass="40677">MTHRLLLAATSALLLHLSNSFSALATFPKTFNPKFFPHAPYIPPSPLLKNQHIQTIGGAFFRDPPPVPSNYIKKRERVNTPDSDFFHVDILRPSTPKTNPKIAVILHGLESTSTSPLCKSLSSSFIDSGIDEIHCICFRGCSGVPNLTPGAYHLGFTSDLKLYLNSLPQSSEKYLSAFSLGANVILKCLGELGQDAIKLNVKAASLLCVPFDCTLCQPKLDASGFNKNVYSRNFLKTLIQKTELQYYNGLMEGVDGFDIERVRRCTTIGEFDNSVVAPIYNFSNKQDYYRQSSCLQYLEDVEIPFLVINANDDPFFDKDCYVDENDYEMMKAIYTEEGGHCGYLGGWAEETMGDFFKWVNLQE</sequence>
<keyword evidence="5" id="KW-0732">Signal</keyword>
<dbReference type="EMBL" id="BRXW01000229">
    <property type="protein sequence ID" value="GMI15345.1"/>
    <property type="molecule type" value="Genomic_DNA"/>
</dbReference>
<dbReference type="GO" id="GO:0047372">
    <property type="term" value="F:monoacylglycerol lipase activity"/>
    <property type="evidence" value="ECO:0007669"/>
    <property type="project" value="TreeGrafter"/>
</dbReference>
<dbReference type="AlphaFoldDB" id="A0A9W7FNN4"/>